<reference evidence="1" key="1">
    <citation type="submission" date="2021-02" db="EMBL/GenBank/DDBJ databases">
        <authorList>
            <person name="Nowell W R."/>
        </authorList>
    </citation>
    <scope>NUCLEOTIDE SEQUENCE</scope>
</reference>
<evidence type="ECO:0000313" key="2">
    <source>
        <dbReference type="Proteomes" id="UP000663836"/>
    </source>
</evidence>
<gene>
    <name evidence="1" type="ORF">JBS370_LOCUS43376</name>
</gene>
<comment type="caution">
    <text evidence="1">The sequence shown here is derived from an EMBL/GenBank/DDBJ whole genome shotgun (WGS) entry which is preliminary data.</text>
</comment>
<dbReference type="Proteomes" id="UP000663836">
    <property type="component" value="Unassembled WGS sequence"/>
</dbReference>
<evidence type="ECO:0000313" key="1">
    <source>
        <dbReference type="EMBL" id="CAF4398522.1"/>
    </source>
</evidence>
<proteinExistence type="predicted"/>
<sequence>MKPRNDKKSKNSEDDNQILPIIEYHHLTTLDLTEAHLDYIELFLLDTKMRLSNNVYLVVIYQALRRVTEKFTRNATRINGEKLYRLSLLGKYRIPKYVKEYFPHTEILNY</sequence>
<organism evidence="1 2">
    <name type="scientific">Rotaria sordida</name>
    <dbReference type="NCBI Taxonomy" id="392033"/>
    <lineage>
        <taxon>Eukaryota</taxon>
        <taxon>Metazoa</taxon>
        <taxon>Spiralia</taxon>
        <taxon>Gnathifera</taxon>
        <taxon>Rotifera</taxon>
        <taxon>Eurotatoria</taxon>
        <taxon>Bdelloidea</taxon>
        <taxon>Philodinida</taxon>
        <taxon>Philodinidae</taxon>
        <taxon>Rotaria</taxon>
    </lineage>
</organism>
<dbReference type="EMBL" id="CAJOBD010066296">
    <property type="protein sequence ID" value="CAF4398522.1"/>
    <property type="molecule type" value="Genomic_DNA"/>
</dbReference>
<name>A0A820P3Y7_9BILA</name>
<protein>
    <submittedName>
        <fullName evidence="1">Uncharacterized protein</fullName>
    </submittedName>
</protein>
<dbReference type="AlphaFoldDB" id="A0A820P3Y7"/>
<accession>A0A820P3Y7</accession>